<evidence type="ECO:0000256" key="1">
    <source>
        <dbReference type="SAM" id="Phobius"/>
    </source>
</evidence>
<dbReference type="VEuPathDB" id="FungiDB:AFLA_005681"/>
<keyword evidence="1" id="KW-0472">Membrane</keyword>
<sequence>MGLSYEAIVVIVLIGCIAAVLIGYSIHSLSTNGFQDDEQKVEIPYEQRKYMREYRLRNVQWLAREARGGRVDRDVEAAFPNALVNRIKGMSW</sequence>
<dbReference type="VEuPathDB" id="FungiDB:F9C07_7222"/>
<reference evidence="3" key="1">
    <citation type="journal article" date="2021" name="G3 (Bethesda)">
        <title>Chromosome assembled and annotated genome sequence of Aspergillus flavus NRRL 3357.</title>
        <authorList>
            <person name="Skerker J.M."/>
            <person name="Pianalto K.M."/>
            <person name="Mondo S.J."/>
            <person name="Yang K."/>
            <person name="Arkin A.P."/>
            <person name="Keller N.P."/>
            <person name="Grigoriev I.V."/>
            <person name="Louise Glass N.L."/>
        </authorList>
    </citation>
    <scope>NUCLEOTIDE SEQUENCE [LARGE SCALE GENOMIC DNA]</scope>
    <source>
        <strain evidence="3">ATCC 200026 / FGSC A1120 / IAM 13836 / NRRL 3357 / JCM 12722 / SRRC 167</strain>
    </source>
</reference>
<dbReference type="AlphaFoldDB" id="A0A7U2MMB1"/>
<proteinExistence type="predicted"/>
<dbReference type="EMBL" id="CP044620">
    <property type="protein sequence ID" value="QRD86372.1"/>
    <property type="molecule type" value="Genomic_DNA"/>
</dbReference>
<keyword evidence="1" id="KW-0812">Transmembrane</keyword>
<feature type="transmembrane region" description="Helical" evidence="1">
    <location>
        <begin position="7"/>
        <end position="26"/>
    </location>
</feature>
<dbReference type="Proteomes" id="UP000596276">
    <property type="component" value="Chromosome 3"/>
</dbReference>
<organism evidence="2 3">
    <name type="scientific">Aspergillus flavus (strain ATCC 200026 / FGSC A1120 / IAM 13836 / NRRL 3357 / JCM 12722 / SRRC 167)</name>
    <dbReference type="NCBI Taxonomy" id="332952"/>
    <lineage>
        <taxon>Eukaryota</taxon>
        <taxon>Fungi</taxon>
        <taxon>Dikarya</taxon>
        <taxon>Ascomycota</taxon>
        <taxon>Pezizomycotina</taxon>
        <taxon>Eurotiomycetes</taxon>
        <taxon>Eurotiomycetidae</taxon>
        <taxon>Eurotiales</taxon>
        <taxon>Aspergillaceae</taxon>
        <taxon>Aspergillus</taxon>
        <taxon>Aspergillus subgen. Circumdati</taxon>
    </lineage>
</organism>
<keyword evidence="3" id="KW-1185">Reference proteome</keyword>
<keyword evidence="1" id="KW-1133">Transmembrane helix</keyword>
<evidence type="ECO:0000313" key="2">
    <source>
        <dbReference type="EMBL" id="QRD86372.1"/>
    </source>
</evidence>
<gene>
    <name evidence="2" type="ORF">F9C07_7222</name>
</gene>
<name>A0A7U2MMB1_ASPFN</name>
<evidence type="ECO:0000313" key="3">
    <source>
        <dbReference type="Proteomes" id="UP000596276"/>
    </source>
</evidence>
<dbReference type="OMA" id="EKEMTHE"/>
<accession>A0A7U2MMB1</accession>
<protein>
    <submittedName>
        <fullName evidence="2">Uncharacterized protein</fullName>
    </submittedName>
</protein>